<dbReference type="Pfam" id="PF00512">
    <property type="entry name" value="HisKA"/>
    <property type="match status" value="1"/>
</dbReference>
<keyword evidence="5" id="KW-0597">Phosphoprotein</keyword>
<dbReference type="GO" id="GO:0022857">
    <property type="term" value="F:transmembrane transporter activity"/>
    <property type="evidence" value="ECO:0007669"/>
    <property type="project" value="InterPro"/>
</dbReference>
<dbReference type="SUPFAM" id="SSF55874">
    <property type="entry name" value="ATPase domain of HSP90 chaperone/DNA topoisomerase II/histidine kinase"/>
    <property type="match status" value="1"/>
</dbReference>
<feature type="domain" description="Histidine kinase" evidence="15">
    <location>
        <begin position="675"/>
        <end position="890"/>
    </location>
</feature>
<dbReference type="InterPro" id="IPR003661">
    <property type="entry name" value="HisK_dim/P_dom"/>
</dbReference>
<dbReference type="CDD" id="cd00082">
    <property type="entry name" value="HisKA"/>
    <property type="match status" value="1"/>
</dbReference>
<dbReference type="InterPro" id="IPR050736">
    <property type="entry name" value="Sensor_HK_Regulatory"/>
</dbReference>
<dbReference type="Gene3D" id="1.20.1730.10">
    <property type="entry name" value="Sodium/glucose cotransporter"/>
    <property type="match status" value="1"/>
</dbReference>
<feature type="coiled-coil region" evidence="12">
    <location>
        <begin position="627"/>
        <end position="661"/>
    </location>
</feature>
<dbReference type="EC" id="2.7.13.3" evidence="4"/>
<comment type="similarity">
    <text evidence="3">Belongs to the sodium:solute symporter (SSF) (TC 2.A.21) family.</text>
</comment>
<feature type="transmembrane region" description="Helical" evidence="14">
    <location>
        <begin position="69"/>
        <end position="87"/>
    </location>
</feature>
<dbReference type="InterPro" id="IPR038377">
    <property type="entry name" value="Na/Glc_symporter_sf"/>
</dbReference>
<dbReference type="OrthoDB" id="9764438at2"/>
<keyword evidence="7 14" id="KW-0812">Transmembrane</keyword>
<dbReference type="AlphaFoldDB" id="A0A1G7QLL6"/>
<dbReference type="InterPro" id="IPR001734">
    <property type="entry name" value="Na/solute_symporter"/>
</dbReference>
<dbReference type="Pfam" id="PF02518">
    <property type="entry name" value="HATPase_c"/>
    <property type="match status" value="1"/>
</dbReference>
<feature type="transmembrane region" description="Helical" evidence="14">
    <location>
        <begin position="410"/>
        <end position="430"/>
    </location>
</feature>
<keyword evidence="8" id="KW-0418">Kinase</keyword>
<comment type="subcellular location">
    <subcellularLocation>
        <location evidence="2">Membrane</location>
        <topology evidence="2">Multi-pass membrane protein</topology>
    </subcellularLocation>
</comment>
<dbReference type="PRINTS" id="PR00344">
    <property type="entry name" value="BCTRLSENSOR"/>
</dbReference>
<feature type="transmembrane region" description="Helical" evidence="14">
    <location>
        <begin position="437"/>
        <end position="455"/>
    </location>
</feature>
<evidence type="ECO:0000256" key="9">
    <source>
        <dbReference type="ARBA" id="ARBA00022989"/>
    </source>
</evidence>
<feature type="transmembrane region" description="Helical" evidence="14">
    <location>
        <begin position="243"/>
        <end position="261"/>
    </location>
</feature>
<feature type="transmembrane region" description="Helical" evidence="14">
    <location>
        <begin position="162"/>
        <end position="179"/>
    </location>
</feature>
<dbReference type="SUPFAM" id="SSF47384">
    <property type="entry name" value="Homodimeric domain of signal transducing histidine kinase"/>
    <property type="match status" value="1"/>
</dbReference>
<keyword evidence="6" id="KW-0808">Transferase</keyword>
<feature type="transmembrane region" description="Helical" evidence="14">
    <location>
        <begin position="6"/>
        <end position="24"/>
    </location>
</feature>
<dbReference type="InterPro" id="IPR005467">
    <property type="entry name" value="His_kinase_dom"/>
</dbReference>
<comment type="catalytic activity">
    <reaction evidence="1">
        <text>ATP + protein L-histidine = ADP + protein N-phospho-L-histidine.</text>
        <dbReference type="EC" id="2.7.13.3"/>
    </reaction>
</comment>
<evidence type="ECO:0000256" key="4">
    <source>
        <dbReference type="ARBA" id="ARBA00012438"/>
    </source>
</evidence>
<evidence type="ECO:0000259" key="15">
    <source>
        <dbReference type="PROSITE" id="PS50109"/>
    </source>
</evidence>
<evidence type="ECO:0000256" key="10">
    <source>
        <dbReference type="ARBA" id="ARBA00023012"/>
    </source>
</evidence>
<evidence type="ECO:0000256" key="5">
    <source>
        <dbReference type="ARBA" id="ARBA00022553"/>
    </source>
</evidence>
<reference evidence="16 17" key="1">
    <citation type="submission" date="2016-10" db="EMBL/GenBank/DDBJ databases">
        <authorList>
            <person name="de Groot N.N."/>
        </authorList>
    </citation>
    <scope>NUCLEOTIDE SEQUENCE [LARGE SCALE GENOMIC DNA]</scope>
    <source>
        <strain evidence="17">DSM 938 / 37b4</strain>
    </source>
</reference>
<feature type="transmembrane region" description="Helical" evidence="14">
    <location>
        <begin position="378"/>
        <end position="398"/>
    </location>
</feature>
<dbReference type="CDD" id="cd00075">
    <property type="entry name" value="HATPase"/>
    <property type="match status" value="1"/>
</dbReference>
<name>A0A1G7QLL6_RHOCA</name>
<dbReference type="Gene3D" id="3.30.565.10">
    <property type="entry name" value="Histidine kinase-like ATPase, C-terminal domain"/>
    <property type="match status" value="1"/>
</dbReference>
<dbReference type="InterPro" id="IPR004358">
    <property type="entry name" value="Sig_transdc_His_kin-like_C"/>
</dbReference>
<feature type="transmembrane region" description="Helical" evidence="14">
    <location>
        <begin position="325"/>
        <end position="357"/>
    </location>
</feature>
<dbReference type="Proteomes" id="UP000183812">
    <property type="component" value="Unassembled WGS sequence"/>
</dbReference>
<evidence type="ECO:0000256" key="11">
    <source>
        <dbReference type="ARBA" id="ARBA00023136"/>
    </source>
</evidence>
<evidence type="ECO:0000256" key="14">
    <source>
        <dbReference type="SAM" id="Phobius"/>
    </source>
</evidence>
<organism evidence="16 17">
    <name type="scientific">Rhodobacter capsulatus</name>
    <name type="common">Rhodopseudomonas capsulata</name>
    <dbReference type="NCBI Taxonomy" id="1061"/>
    <lineage>
        <taxon>Bacteria</taxon>
        <taxon>Pseudomonadati</taxon>
        <taxon>Pseudomonadota</taxon>
        <taxon>Alphaproteobacteria</taxon>
        <taxon>Rhodobacterales</taxon>
        <taxon>Rhodobacter group</taxon>
        <taxon>Rhodobacter</taxon>
    </lineage>
</organism>
<dbReference type="PROSITE" id="PS50109">
    <property type="entry name" value="HIS_KIN"/>
    <property type="match status" value="1"/>
</dbReference>
<evidence type="ECO:0000256" key="6">
    <source>
        <dbReference type="ARBA" id="ARBA00022679"/>
    </source>
</evidence>
<dbReference type="PANTHER" id="PTHR43711">
    <property type="entry name" value="TWO-COMPONENT HISTIDINE KINASE"/>
    <property type="match status" value="1"/>
</dbReference>
<evidence type="ECO:0000256" key="1">
    <source>
        <dbReference type="ARBA" id="ARBA00000085"/>
    </source>
</evidence>
<keyword evidence="11 14" id="KW-0472">Membrane</keyword>
<dbReference type="Gene3D" id="1.10.287.130">
    <property type="match status" value="1"/>
</dbReference>
<keyword evidence="9 14" id="KW-1133">Transmembrane helix</keyword>
<evidence type="ECO:0000256" key="8">
    <source>
        <dbReference type="ARBA" id="ARBA00022777"/>
    </source>
</evidence>
<evidence type="ECO:0000256" key="13">
    <source>
        <dbReference type="SAM" id="MobiDB-lite"/>
    </source>
</evidence>
<evidence type="ECO:0000256" key="3">
    <source>
        <dbReference type="ARBA" id="ARBA00006434"/>
    </source>
</evidence>
<feature type="transmembrane region" description="Helical" evidence="14">
    <location>
        <begin position="115"/>
        <end position="134"/>
    </location>
</feature>
<dbReference type="SMART" id="SM00387">
    <property type="entry name" value="HATPase_c"/>
    <property type="match status" value="1"/>
</dbReference>
<evidence type="ECO:0000256" key="12">
    <source>
        <dbReference type="SAM" id="Coils"/>
    </source>
</evidence>
<dbReference type="InterPro" id="IPR036097">
    <property type="entry name" value="HisK_dim/P_sf"/>
</dbReference>
<dbReference type="GO" id="GO:0016020">
    <property type="term" value="C:membrane"/>
    <property type="evidence" value="ECO:0007669"/>
    <property type="project" value="UniProtKB-SubCell"/>
</dbReference>
<dbReference type="FunFam" id="1.10.287.130:FF:000001">
    <property type="entry name" value="Two-component sensor histidine kinase"/>
    <property type="match status" value="1"/>
</dbReference>
<dbReference type="CDD" id="cd10322">
    <property type="entry name" value="SLC5sbd"/>
    <property type="match status" value="1"/>
</dbReference>
<feature type="transmembrane region" description="Helical" evidence="14">
    <location>
        <begin position="281"/>
        <end position="305"/>
    </location>
</feature>
<gene>
    <name evidence="16" type="ORF">SAMN04244550_03222</name>
</gene>
<dbReference type="PANTHER" id="PTHR43711:SF1">
    <property type="entry name" value="HISTIDINE KINASE 1"/>
    <property type="match status" value="1"/>
</dbReference>
<evidence type="ECO:0000313" key="17">
    <source>
        <dbReference type="Proteomes" id="UP000183812"/>
    </source>
</evidence>
<dbReference type="EMBL" id="FNAY01000024">
    <property type="protein sequence ID" value="SDF98789.1"/>
    <property type="molecule type" value="Genomic_DNA"/>
</dbReference>
<dbReference type="SMART" id="SM00388">
    <property type="entry name" value="HisKA"/>
    <property type="match status" value="1"/>
</dbReference>
<feature type="transmembrane region" description="Helical" evidence="14">
    <location>
        <begin position="191"/>
        <end position="215"/>
    </location>
</feature>
<protein>
    <recommendedName>
        <fullName evidence="4">histidine kinase</fullName>
        <ecNumber evidence="4">2.7.13.3</ecNumber>
    </recommendedName>
</protein>
<sequence>MPFDVLVGVSLVYVLVLFLVAFVAERRAARGRLRFLHSPWVYTLSLSIYCTAWTFYGAVGYAARSGLEFLTIYLGPTLVFVGWWWVLRKLVRIGRTQRVTSIADLISNRYGKSNLLGVIVTLMSVASATPYIALQLQSVTLSFGVFAAQTPGSWALPDQSATALWIAGGLALFTILFGTRNLDANERHHGVVTAIALEAIVKLVALLAVGIWVVWGVAGGLSDILARIDASEIADWSLKPGRFAGLTFVSAAAVLTLPRMFQVLVVENTDERHLGTASWAFPAYLLLMSLFVVPIAVVGLGHPGAGSNPDLFVLTLPLSEGRGTLALLAFLGGFSSATSMVIVAAIALSTMVSNHVVTPLWLAIYRDEPAERGDVRGLVLMSRRLSIGLVLAMGYGYYKLSGGTGALAEIGLIAFVGAAQVLPALLGGIYWRGATHLGAATGLLTGFAIWLYALFLPSVGESGLISAQLMAEGPLGLSWLRPQALFGIEGLDPLLHALLWSLLFNTLAFLVFSILSFPGPVERLQGVAFVNVFEGRPGARGWSRTQAEAEDLLSMAQRILGAEEAQLFFQAQAAAQGSRGFLPDPTPDFLAALERQLAGSVGAATAHAMISQLTGGAAVSVQDLIAVANEAAEIKEYSAQLEAKSAELARTARALSEANAKLTALSVQKDAFLGQISHELRTPMTSIRAFSEILMEPDLPEPLRAQYAEIIHEEARRLTRLLDDLLDLAVLENRKVQLTVSVANLHDLIDRAVQAASSTRPERDFRYERDFPAEHMPVFTDTDRLVQVFINLISNARKYCGAERAVLRIEVKRRGKLVQIDFCDNGAGIPKAAQGLIFEKFSRLTDTSKAGGAGLGLAICREIMANLGGSIDYLPGQGGAAFRVTLPLRRQGPGPVPGGVASSGKDREKV</sequence>
<feature type="region of interest" description="Disordered" evidence="13">
    <location>
        <begin position="889"/>
        <end position="910"/>
    </location>
</feature>
<keyword evidence="12" id="KW-0175">Coiled coil</keyword>
<dbReference type="InterPro" id="IPR003594">
    <property type="entry name" value="HATPase_dom"/>
</dbReference>
<dbReference type="PROSITE" id="PS50283">
    <property type="entry name" value="NA_SOLUT_SYMP_3"/>
    <property type="match status" value="1"/>
</dbReference>
<feature type="transmembrane region" description="Helical" evidence="14">
    <location>
        <begin position="40"/>
        <end position="63"/>
    </location>
</feature>
<dbReference type="InterPro" id="IPR036890">
    <property type="entry name" value="HATPase_C_sf"/>
</dbReference>
<keyword evidence="10" id="KW-0902">Two-component regulatory system</keyword>
<evidence type="ECO:0000256" key="7">
    <source>
        <dbReference type="ARBA" id="ARBA00022692"/>
    </source>
</evidence>
<accession>A0A1G7QLL6</accession>
<evidence type="ECO:0000256" key="2">
    <source>
        <dbReference type="ARBA" id="ARBA00004141"/>
    </source>
</evidence>
<evidence type="ECO:0000313" key="16">
    <source>
        <dbReference type="EMBL" id="SDF98789.1"/>
    </source>
</evidence>
<proteinExistence type="inferred from homology"/>
<dbReference type="GO" id="GO:0000155">
    <property type="term" value="F:phosphorelay sensor kinase activity"/>
    <property type="evidence" value="ECO:0007669"/>
    <property type="project" value="InterPro"/>
</dbReference>
<dbReference type="RefSeq" id="WP_074555864.1">
    <property type="nucleotide sequence ID" value="NZ_CP119563.1"/>
</dbReference>